<accession>K9XXD3</accession>
<keyword evidence="3" id="KW-1003">Cell membrane</keyword>
<sequence length="413" mass="44669">MFKYLPNFSGQVWILAAGRLLSQIGSGFTMFYAPIFFVNQVGISSTVVGIAIGSGSLSGVIGRFLGGQWADSPGWGRRRTLLISAVISAIADVFLAMTHDVFTLIIGNLLMGLGIGLYWPATEAAIVDLTTVQQRNEAFAITRLADSLGLGLGVVLGGALIATSGNYRSLFIIDGISFVVFFGIIYVAIAETYQFSLHQETQTRKWSIAFQDRALMVYAVVNILFTTYLAQVQSTMPLYFKNFVTAGDTEAGFSEKIISALFSWHIAFAALCQLPVARALNRISRTQALVISLLLWGLGFVLVWMTGITSSYALFWGILSLGVMSVAMIVYTPAASALVADLAPQSLRAVYLSISSQCWAIGYLIGPPLGGWALDRSVSFAHNFWLFAAASVSIGIVIVQYLEKVLLTQAKKN</sequence>
<keyword evidence="6 7" id="KW-0472">Membrane</keyword>
<evidence type="ECO:0000256" key="6">
    <source>
        <dbReference type="ARBA" id="ARBA00023136"/>
    </source>
</evidence>
<dbReference type="AlphaFoldDB" id="K9XXD3"/>
<evidence type="ECO:0000256" key="5">
    <source>
        <dbReference type="ARBA" id="ARBA00022989"/>
    </source>
</evidence>
<keyword evidence="10" id="KW-1185">Reference proteome</keyword>
<feature type="transmembrane region" description="Helical" evidence="7">
    <location>
        <begin position="12"/>
        <end position="37"/>
    </location>
</feature>
<name>K9XXD3_STAC7</name>
<dbReference type="InterPro" id="IPR050171">
    <property type="entry name" value="MFS_Transporters"/>
</dbReference>
<proteinExistence type="predicted"/>
<organism evidence="9 10">
    <name type="scientific">Stanieria cyanosphaera (strain ATCC 29371 / PCC 7437)</name>
    <dbReference type="NCBI Taxonomy" id="111780"/>
    <lineage>
        <taxon>Bacteria</taxon>
        <taxon>Bacillati</taxon>
        <taxon>Cyanobacteriota</taxon>
        <taxon>Cyanophyceae</taxon>
        <taxon>Pleurocapsales</taxon>
        <taxon>Dermocarpellaceae</taxon>
        <taxon>Stanieria</taxon>
    </lineage>
</organism>
<evidence type="ECO:0000256" key="7">
    <source>
        <dbReference type="SAM" id="Phobius"/>
    </source>
</evidence>
<evidence type="ECO:0000256" key="2">
    <source>
        <dbReference type="ARBA" id="ARBA00022448"/>
    </source>
</evidence>
<dbReference type="InterPro" id="IPR011701">
    <property type="entry name" value="MFS"/>
</dbReference>
<dbReference type="KEGG" id="scs:Sta7437_3765"/>
<feature type="transmembrane region" description="Helical" evidence="7">
    <location>
        <begin position="288"/>
        <end position="307"/>
    </location>
</feature>
<feature type="transmembrane region" description="Helical" evidence="7">
    <location>
        <begin position="78"/>
        <end position="95"/>
    </location>
</feature>
<dbReference type="PROSITE" id="PS50850">
    <property type="entry name" value="MFS"/>
    <property type="match status" value="1"/>
</dbReference>
<dbReference type="PATRIC" id="fig|111780.3.peg.3899"/>
<evidence type="ECO:0000256" key="3">
    <source>
        <dbReference type="ARBA" id="ARBA00022475"/>
    </source>
</evidence>
<dbReference type="Proteomes" id="UP000010473">
    <property type="component" value="Chromosome"/>
</dbReference>
<dbReference type="RefSeq" id="WP_015194921.1">
    <property type="nucleotide sequence ID" value="NC_019748.1"/>
</dbReference>
<feature type="transmembrane region" description="Helical" evidence="7">
    <location>
        <begin position="385"/>
        <end position="402"/>
    </location>
</feature>
<feature type="transmembrane region" description="Helical" evidence="7">
    <location>
        <begin position="214"/>
        <end position="231"/>
    </location>
</feature>
<dbReference type="InterPro" id="IPR020846">
    <property type="entry name" value="MFS_dom"/>
</dbReference>
<gene>
    <name evidence="9" type="ordered locus">Sta7437_3765</name>
</gene>
<dbReference type="PANTHER" id="PTHR23517:SF3">
    <property type="entry name" value="INTEGRAL MEMBRANE TRANSPORT PROTEIN"/>
    <property type="match status" value="1"/>
</dbReference>
<dbReference type="SUPFAM" id="SSF103473">
    <property type="entry name" value="MFS general substrate transporter"/>
    <property type="match status" value="1"/>
</dbReference>
<keyword evidence="4 7" id="KW-0812">Transmembrane</keyword>
<reference evidence="10" key="1">
    <citation type="journal article" date="2013" name="Proc. Natl. Acad. Sci. U.S.A.">
        <title>Improving the coverage of the cyanobacterial phylum using diversity-driven genome sequencing.</title>
        <authorList>
            <person name="Shih P.M."/>
            <person name="Wu D."/>
            <person name="Latifi A."/>
            <person name="Axen S.D."/>
            <person name="Fewer D.P."/>
            <person name="Talla E."/>
            <person name="Calteau A."/>
            <person name="Cai F."/>
            <person name="Tandeau de Marsac N."/>
            <person name="Rippka R."/>
            <person name="Herdman M."/>
            <person name="Sivonen K."/>
            <person name="Coursin T."/>
            <person name="Laurent T."/>
            <person name="Goodwin L."/>
            <person name="Nolan M."/>
            <person name="Davenport K.W."/>
            <person name="Han C.S."/>
            <person name="Rubin E.M."/>
            <person name="Eisen J.A."/>
            <person name="Woyke T."/>
            <person name="Gugger M."/>
            <person name="Kerfeld C.A."/>
        </authorList>
    </citation>
    <scope>NUCLEOTIDE SEQUENCE [LARGE SCALE GENOMIC DNA]</scope>
    <source>
        <strain evidence="10">ATCC 29371 / PCC 7437</strain>
    </source>
</reference>
<feature type="transmembrane region" description="Helical" evidence="7">
    <location>
        <begin position="346"/>
        <end position="365"/>
    </location>
</feature>
<feature type="transmembrane region" description="Helical" evidence="7">
    <location>
        <begin position="313"/>
        <end position="334"/>
    </location>
</feature>
<dbReference type="GO" id="GO:0022857">
    <property type="term" value="F:transmembrane transporter activity"/>
    <property type="evidence" value="ECO:0007669"/>
    <property type="project" value="InterPro"/>
</dbReference>
<feature type="transmembrane region" description="Helical" evidence="7">
    <location>
        <begin position="43"/>
        <end position="66"/>
    </location>
</feature>
<feature type="transmembrane region" description="Helical" evidence="7">
    <location>
        <begin position="169"/>
        <end position="193"/>
    </location>
</feature>
<feature type="transmembrane region" description="Helical" evidence="7">
    <location>
        <begin position="257"/>
        <end position="276"/>
    </location>
</feature>
<evidence type="ECO:0000256" key="4">
    <source>
        <dbReference type="ARBA" id="ARBA00022692"/>
    </source>
</evidence>
<dbReference type="Pfam" id="PF07690">
    <property type="entry name" value="MFS_1"/>
    <property type="match status" value="2"/>
</dbReference>
<dbReference type="STRING" id="111780.Sta7437_3765"/>
<comment type="subcellular location">
    <subcellularLocation>
        <location evidence="1">Cell membrane</location>
        <topology evidence="1">Multi-pass membrane protein</topology>
    </subcellularLocation>
</comment>
<dbReference type="eggNOG" id="COG2814">
    <property type="taxonomic scope" value="Bacteria"/>
</dbReference>
<protein>
    <submittedName>
        <fullName evidence="9">Major facilitator superfamily MFS_1</fullName>
    </submittedName>
</protein>
<evidence type="ECO:0000256" key="1">
    <source>
        <dbReference type="ARBA" id="ARBA00004651"/>
    </source>
</evidence>
<feature type="transmembrane region" description="Helical" evidence="7">
    <location>
        <begin position="140"/>
        <end position="163"/>
    </location>
</feature>
<keyword evidence="5 7" id="KW-1133">Transmembrane helix</keyword>
<feature type="transmembrane region" description="Helical" evidence="7">
    <location>
        <begin position="101"/>
        <end position="119"/>
    </location>
</feature>
<dbReference type="InterPro" id="IPR036259">
    <property type="entry name" value="MFS_trans_sf"/>
</dbReference>
<evidence type="ECO:0000313" key="9">
    <source>
        <dbReference type="EMBL" id="AFZ37260.1"/>
    </source>
</evidence>
<dbReference type="Gene3D" id="1.20.1250.20">
    <property type="entry name" value="MFS general substrate transporter like domains"/>
    <property type="match status" value="2"/>
</dbReference>
<dbReference type="EMBL" id="CP003653">
    <property type="protein sequence ID" value="AFZ37260.1"/>
    <property type="molecule type" value="Genomic_DNA"/>
</dbReference>
<dbReference type="OrthoDB" id="9793283at2"/>
<dbReference type="HOGENOM" id="CLU_001265_60_4_3"/>
<feature type="domain" description="Major facilitator superfamily (MFS) profile" evidence="8">
    <location>
        <begin position="11"/>
        <end position="406"/>
    </location>
</feature>
<dbReference type="PANTHER" id="PTHR23517">
    <property type="entry name" value="RESISTANCE PROTEIN MDTM, PUTATIVE-RELATED-RELATED"/>
    <property type="match status" value="1"/>
</dbReference>
<keyword evidence="2" id="KW-0813">Transport</keyword>
<evidence type="ECO:0000259" key="8">
    <source>
        <dbReference type="PROSITE" id="PS50850"/>
    </source>
</evidence>
<evidence type="ECO:0000313" key="10">
    <source>
        <dbReference type="Proteomes" id="UP000010473"/>
    </source>
</evidence>
<dbReference type="GO" id="GO:0005886">
    <property type="term" value="C:plasma membrane"/>
    <property type="evidence" value="ECO:0007669"/>
    <property type="project" value="UniProtKB-SubCell"/>
</dbReference>